<feature type="compositionally biased region" description="Low complexity" evidence="10">
    <location>
        <begin position="1813"/>
        <end position="1831"/>
    </location>
</feature>
<dbReference type="InterPro" id="IPR037382">
    <property type="entry name" value="Rsc/polybromo"/>
</dbReference>
<evidence type="ECO:0000313" key="15">
    <source>
        <dbReference type="WBParaSite" id="TREG1_69120.1"/>
    </source>
</evidence>
<feature type="domain" description="BAH" evidence="13">
    <location>
        <begin position="1329"/>
        <end position="1449"/>
    </location>
</feature>
<feature type="region of interest" description="Disordered" evidence="10">
    <location>
        <begin position="1804"/>
        <end position="1831"/>
    </location>
</feature>
<feature type="region of interest" description="Disordered" evidence="10">
    <location>
        <begin position="1531"/>
        <end position="1574"/>
    </location>
</feature>
<dbReference type="InterPro" id="IPR009071">
    <property type="entry name" value="HMG_box_dom"/>
</dbReference>
<evidence type="ECO:0000256" key="3">
    <source>
        <dbReference type="ARBA" id="ARBA00022853"/>
    </source>
</evidence>
<feature type="domain" description="BAH" evidence="13">
    <location>
        <begin position="1095"/>
        <end position="1250"/>
    </location>
</feature>
<evidence type="ECO:0000256" key="1">
    <source>
        <dbReference type="ARBA" id="ARBA00004123"/>
    </source>
</evidence>
<organism evidence="14 15">
    <name type="scientific">Trichobilharzia regenti</name>
    <name type="common">Nasal bird schistosome</name>
    <dbReference type="NCBI Taxonomy" id="157069"/>
    <lineage>
        <taxon>Eukaryota</taxon>
        <taxon>Metazoa</taxon>
        <taxon>Spiralia</taxon>
        <taxon>Lophotrochozoa</taxon>
        <taxon>Platyhelminthes</taxon>
        <taxon>Trematoda</taxon>
        <taxon>Digenea</taxon>
        <taxon>Strigeidida</taxon>
        <taxon>Schistosomatoidea</taxon>
        <taxon>Schistosomatidae</taxon>
        <taxon>Trichobilharzia</taxon>
    </lineage>
</organism>
<proteinExistence type="predicted"/>
<evidence type="ECO:0000256" key="9">
    <source>
        <dbReference type="PROSITE-ProRule" id="PRU00267"/>
    </source>
</evidence>
<evidence type="ECO:0000256" key="2">
    <source>
        <dbReference type="ARBA" id="ARBA00022737"/>
    </source>
</evidence>
<dbReference type="GO" id="GO:0003677">
    <property type="term" value="F:DNA binding"/>
    <property type="evidence" value="ECO:0007669"/>
    <property type="project" value="UniProtKB-UniRule"/>
</dbReference>
<dbReference type="PROSITE" id="PS51038">
    <property type="entry name" value="BAH"/>
    <property type="match status" value="2"/>
</dbReference>
<dbReference type="PROSITE" id="PS50014">
    <property type="entry name" value="BROMODOMAIN_2"/>
    <property type="match status" value="5"/>
</dbReference>
<evidence type="ECO:0000259" key="12">
    <source>
        <dbReference type="PROSITE" id="PS50118"/>
    </source>
</evidence>
<feature type="domain" description="Bromo" evidence="11">
    <location>
        <begin position="790"/>
        <end position="860"/>
    </location>
</feature>
<evidence type="ECO:0008006" key="16">
    <source>
        <dbReference type="Google" id="ProtNLM"/>
    </source>
</evidence>
<feature type="DNA-binding region" description="HMG box" evidence="9">
    <location>
        <begin position="1606"/>
        <end position="1674"/>
    </location>
</feature>
<dbReference type="SMART" id="SM00439">
    <property type="entry name" value="BAH"/>
    <property type="match status" value="2"/>
</dbReference>
<dbReference type="InterPro" id="IPR036427">
    <property type="entry name" value="Bromodomain-like_sf"/>
</dbReference>
<feature type="region of interest" description="Disordered" evidence="10">
    <location>
        <begin position="148"/>
        <end position="216"/>
    </location>
</feature>
<reference evidence="15" key="2">
    <citation type="submission" date="2023-11" db="UniProtKB">
        <authorList>
            <consortium name="WormBaseParasite"/>
        </authorList>
    </citation>
    <scope>IDENTIFICATION</scope>
</reference>
<accession>A0AA85K8P8</accession>
<keyword evidence="14" id="KW-1185">Reference proteome</keyword>
<feature type="compositionally biased region" description="Basic and acidic residues" evidence="10">
    <location>
        <begin position="319"/>
        <end position="333"/>
    </location>
</feature>
<dbReference type="GO" id="GO:0003682">
    <property type="term" value="F:chromatin binding"/>
    <property type="evidence" value="ECO:0007669"/>
    <property type="project" value="InterPro"/>
</dbReference>
<feature type="compositionally biased region" description="Basic and acidic residues" evidence="10">
    <location>
        <begin position="1126"/>
        <end position="1146"/>
    </location>
</feature>
<evidence type="ECO:0000256" key="7">
    <source>
        <dbReference type="ARBA" id="ARBA00023242"/>
    </source>
</evidence>
<evidence type="ECO:0000256" key="6">
    <source>
        <dbReference type="ARBA" id="ARBA00023163"/>
    </source>
</evidence>
<feature type="compositionally biased region" description="Polar residues" evidence="10">
    <location>
        <begin position="1537"/>
        <end position="1559"/>
    </location>
</feature>
<dbReference type="PANTHER" id="PTHR16062:SF22">
    <property type="entry name" value="HISTONE-LYSINE N-METHYLTRANSFERASE ASH1L"/>
    <property type="match status" value="1"/>
</dbReference>
<feature type="compositionally biased region" description="Low complexity" evidence="10">
    <location>
        <begin position="186"/>
        <end position="216"/>
    </location>
</feature>
<evidence type="ECO:0000256" key="8">
    <source>
        <dbReference type="PROSITE-ProRule" id="PRU00035"/>
    </source>
</evidence>
<keyword evidence="7 9" id="KW-0539">Nucleus</keyword>
<feature type="region of interest" description="Disordered" evidence="10">
    <location>
        <begin position="354"/>
        <end position="454"/>
    </location>
</feature>
<dbReference type="InterPro" id="IPR036910">
    <property type="entry name" value="HMG_box_dom_sf"/>
</dbReference>
<dbReference type="GO" id="GO:0006338">
    <property type="term" value="P:chromatin remodeling"/>
    <property type="evidence" value="ECO:0007669"/>
    <property type="project" value="InterPro"/>
</dbReference>
<comment type="subcellular location">
    <subcellularLocation>
        <location evidence="1">Nucleus</location>
    </subcellularLocation>
</comment>
<reference evidence="14" key="1">
    <citation type="submission" date="2022-06" db="EMBL/GenBank/DDBJ databases">
        <authorList>
            <person name="Berger JAMES D."/>
            <person name="Berger JAMES D."/>
        </authorList>
    </citation>
    <scope>NUCLEOTIDE SEQUENCE [LARGE SCALE GENOMIC DNA]</scope>
</reference>
<evidence type="ECO:0000256" key="10">
    <source>
        <dbReference type="SAM" id="MobiDB-lite"/>
    </source>
</evidence>
<dbReference type="Pfam" id="PF00439">
    <property type="entry name" value="Bromodomain"/>
    <property type="match status" value="5"/>
</dbReference>
<dbReference type="PROSITE" id="PS50118">
    <property type="entry name" value="HMG_BOX_2"/>
    <property type="match status" value="1"/>
</dbReference>
<protein>
    <recommendedName>
        <fullName evidence="16">Protein polybromo-1</fullName>
    </recommendedName>
</protein>
<feature type="compositionally biased region" description="Low complexity" evidence="10">
    <location>
        <begin position="391"/>
        <end position="401"/>
    </location>
</feature>
<sequence length="2102" mass="233161">MPKRNNPESPADSVTGLSGDESQSSSLTTRKRRRLANASQLDLCQELFDKIRAYRGEDGSLSEAFMRLPTRRSHADYYEAVREPMDLARIQAKIKASDYESVDQMATDINLIVANTKAFYPASTTEFAKAVELQDVFDRERQLLQAITTKSTDSTTSSTTSSVVDRRTTRKRTFVSEERDEEETETLSIAASDDSRIAASETSTTNLTSSSQPSSTQLDNPFELLFASIAKYVSESGRPLAPTFTHLPSRELYPVYYVVIKEPIDLRMIARRIVSGKYNSMDELEKDFTLLARNAKTFNEPKSVIYQDAATLARILKGKRSEAEHPPVRTNRERGRRTSRLNYVPHEVVEEFASMPDLSGPPESSNHIDESTEGAFELSGDDEDTRATGTSQSCSSIASASVKKKRGRPRLYPLPEDTIKGSPSREPLSPASVASQHGPSALGDTSNYPPSCSRGHRRLQEKLLQVVLDATNSEGQLISTPFFRLPSRRLYPDYYDEITNPLCLSTIKKKIKRYEYASLDALLTDLDVVFNNAQQYNVEQSAIHQDSILLQQLAHKKCEELRNSEIVLSIKPDSTEAAPFSPNGSVSSTAVSESTNLAQYDQTPLKRIGRRLFSAEEATAKRLQSLYKAVYYFRADDGHFPRDTFVSLPSKDEYPDYYQVISNPIDLTMIKHKMDEGKYSTYEEMASDLQLMFTNAKTYNKEGSSMYSDAELLDSIVKKRIRSFVQYIATPTRPITMSQPYDAANVQPQTNSINNTPAVVHPQQSGQPTVPLLQRVMLELFQAVRDYQINGRILSTPFMRLPTRSELPTYYEFIKKPIELQAVAKQLVQGKYNDFEEFAGELFLMFDNACRFNEPDSQIYADALILHRVCLAKRSILLSLHQQSLSIPPCVAPDVPTGIRRLLTNLHNAMLTACDQDGRGLVDSLIAGDGTESTLTSVTAARLAALHRAVAEGSYRRLDSLQSDWLGILVRARIGEGSDQPAEVKNPCPTKQQRLDAAELARRWVRLRDELCHRQQRRLTTQTATGNTDSGSVLPTHVVLYSPAMSYTEAALERDINDEDAKHKLPTYDDENGEENLKPLAEGECELKHFEARGQIYHVGDYVYVEPMRANVTQCHIGRITRISRREHLSSNDNEEKTSTNEDQAKSENQNENPDSSSSKVDHSGTINVRLSMYLRPAEAHPSRRRRLLATEVFRTALGETVQISQIVGRCLVMHISQFIQFKPKNLEERDIFICESQFSISSQLFTKIRYWDVPVPSGIELEARPTPFVPTRLPPNEPLGNALEQVDNSLFVQMNYPLPRTFQSLVLEYLSDTEGTITYEQYVHDNGFLVKLGDFLYVPPTEGSSERRIVRVDKLWKSCAQNAILFTGPWFVTSSSVEHLPTRLFYPKEVFLTSTEHAVHALASATGKCYVMRPCDYAQARPSEIPEQDIYMCDSKYFEGEKVIRKLKKGLKKFQFSSDDVHEDEFFFFSQQIVPRKDASPLLAQASTEPLQNEQLNRPVSLALTCALAAAAGTTTSMVTSPIISIPTDTTKQTERLSTGQVNENTGSSSLTSHNTTPVIGRPPSNTPPVNNTPVHGISQSPQIDALTRAFIENNVDRTGKKRKIRKPPSGYVLYAGEIRKKLLQERPDAPFGEISREVGLLWRQMPTSQRDMYEQKAHLIRQHMAEEEMQMKAREQEQVQLHLQQQLTAASVSSLNIGGTMPLQTAAGVNPPSSPRMPVTAPPATMQFYQTPSGQVIQIVHASSTPSVVGHSSVPAQTVTAPLGIVQTTYATMPAIASACPVGNATHQVVYQLANQQPGILPTGTVGSGAPPQQFYQPQLHPQQQQQPQQQRLLVASSVCTTPTIMGAVIGSTAAVPPPGLPVGTNTGPSMSNVPQAQILLGSTGTIPTTGLPSLAQGGGFVATTAPTLTQPQVHPSLAVGAQQHIVPAVGPSVGATCSQDYTSQVQPQYQLVQQVPQTQPIPPNVMASVSVVPGTQFIHSQPQAIQTHPPAPRSSSPIFVSVPPRTSRVLHSEIYQRYINRLRKNTSGGLGDWHNQLSASIDTAPPIQANTASQLVGNFFADPKKVEGCSVVDALWNLRDHLLEDALKIRLRCLSATEC</sequence>
<feature type="domain" description="Bromo" evidence="11">
    <location>
        <begin position="637"/>
        <end position="707"/>
    </location>
</feature>
<feature type="domain" description="Bromo" evidence="11">
    <location>
        <begin position="57"/>
        <end position="127"/>
    </location>
</feature>
<dbReference type="InterPro" id="IPR018359">
    <property type="entry name" value="Bromodomain_CS"/>
</dbReference>
<dbReference type="Gene3D" id="1.10.30.10">
    <property type="entry name" value="High mobility group box domain"/>
    <property type="match status" value="1"/>
</dbReference>
<name>A0AA85K8P8_TRIRE</name>
<feature type="domain" description="Bromo" evidence="11">
    <location>
        <begin position="236"/>
        <end position="306"/>
    </location>
</feature>
<dbReference type="Gene3D" id="1.20.920.10">
    <property type="entry name" value="Bromodomain-like"/>
    <property type="match status" value="6"/>
</dbReference>
<dbReference type="Pfam" id="PF01426">
    <property type="entry name" value="BAH"/>
    <property type="match status" value="2"/>
</dbReference>
<dbReference type="SMART" id="SM00297">
    <property type="entry name" value="BROMO"/>
    <property type="match status" value="5"/>
</dbReference>
<feature type="compositionally biased region" description="Low complexity" evidence="10">
    <location>
        <begin position="148"/>
        <end position="163"/>
    </location>
</feature>
<dbReference type="SUPFAM" id="SSF47095">
    <property type="entry name" value="HMG-box"/>
    <property type="match status" value="1"/>
</dbReference>
<keyword evidence="3" id="KW-0156">Chromatin regulator</keyword>
<dbReference type="GO" id="GO:0016586">
    <property type="term" value="C:RSC-type complex"/>
    <property type="evidence" value="ECO:0007669"/>
    <property type="project" value="InterPro"/>
</dbReference>
<evidence type="ECO:0000256" key="5">
    <source>
        <dbReference type="ARBA" id="ARBA00023117"/>
    </source>
</evidence>
<dbReference type="InterPro" id="IPR043151">
    <property type="entry name" value="BAH_sf"/>
</dbReference>
<dbReference type="PANTHER" id="PTHR16062">
    <property type="entry name" value="SWI/SNF-RELATED"/>
    <property type="match status" value="1"/>
</dbReference>
<dbReference type="SMART" id="SM00398">
    <property type="entry name" value="HMG"/>
    <property type="match status" value="1"/>
</dbReference>
<dbReference type="Proteomes" id="UP000050795">
    <property type="component" value="Unassembled WGS sequence"/>
</dbReference>
<keyword evidence="2" id="KW-0677">Repeat</keyword>
<keyword evidence="6" id="KW-0804">Transcription</keyword>
<evidence type="ECO:0000259" key="11">
    <source>
        <dbReference type="PROSITE" id="PS50014"/>
    </source>
</evidence>
<dbReference type="Gene3D" id="2.30.30.490">
    <property type="match status" value="2"/>
</dbReference>
<dbReference type="InterPro" id="IPR001487">
    <property type="entry name" value="Bromodomain"/>
</dbReference>
<feature type="region of interest" description="Disordered" evidence="10">
    <location>
        <begin position="1126"/>
        <end position="1163"/>
    </location>
</feature>
<dbReference type="SUPFAM" id="SSF47370">
    <property type="entry name" value="Bromodomain"/>
    <property type="match status" value="5"/>
</dbReference>
<evidence type="ECO:0000256" key="4">
    <source>
        <dbReference type="ARBA" id="ARBA00023015"/>
    </source>
</evidence>
<dbReference type="Pfam" id="PF00505">
    <property type="entry name" value="HMG_box"/>
    <property type="match status" value="1"/>
</dbReference>
<dbReference type="PRINTS" id="PR00503">
    <property type="entry name" value="BROMODOMAIN"/>
</dbReference>
<feature type="region of interest" description="Disordered" evidence="10">
    <location>
        <begin position="1"/>
        <end position="32"/>
    </location>
</feature>
<evidence type="ECO:0000259" key="13">
    <source>
        <dbReference type="PROSITE" id="PS51038"/>
    </source>
</evidence>
<feature type="compositionally biased region" description="Polar residues" evidence="10">
    <location>
        <begin position="1147"/>
        <end position="1163"/>
    </location>
</feature>
<evidence type="ECO:0000313" key="14">
    <source>
        <dbReference type="Proteomes" id="UP000050795"/>
    </source>
</evidence>
<feature type="compositionally biased region" description="Polar residues" evidence="10">
    <location>
        <begin position="432"/>
        <end position="450"/>
    </location>
</feature>
<feature type="region of interest" description="Disordered" evidence="10">
    <location>
        <begin position="319"/>
        <end position="338"/>
    </location>
</feature>
<keyword evidence="4" id="KW-0805">Transcription regulation</keyword>
<dbReference type="GO" id="GO:0006368">
    <property type="term" value="P:transcription elongation by RNA polymerase II"/>
    <property type="evidence" value="ECO:0007669"/>
    <property type="project" value="TreeGrafter"/>
</dbReference>
<feature type="domain" description="HMG box" evidence="12">
    <location>
        <begin position="1606"/>
        <end position="1674"/>
    </location>
</feature>
<keyword evidence="5 8" id="KW-0103">Bromodomain</keyword>
<keyword evidence="9" id="KW-0238">DNA-binding</keyword>
<feature type="domain" description="Bromo" evidence="11">
    <location>
        <begin position="474"/>
        <end position="544"/>
    </location>
</feature>
<dbReference type="WBParaSite" id="TREG1_69120.1">
    <property type="protein sequence ID" value="TREG1_69120.1"/>
    <property type="gene ID" value="TREG1_69120"/>
</dbReference>
<dbReference type="InterPro" id="IPR001025">
    <property type="entry name" value="BAH_dom"/>
</dbReference>
<dbReference type="PROSITE" id="PS00633">
    <property type="entry name" value="BROMODOMAIN_1"/>
    <property type="match status" value="2"/>
</dbReference>